<evidence type="ECO:0000313" key="2">
    <source>
        <dbReference type="Proteomes" id="UP000318336"/>
    </source>
</evidence>
<dbReference type="Proteomes" id="UP000318336">
    <property type="component" value="Unassembled WGS sequence"/>
</dbReference>
<accession>A0A542XG84</accession>
<organism evidence="1 2">
    <name type="scientific">Barrientosiimonas humi</name>
    <dbReference type="NCBI Taxonomy" id="999931"/>
    <lineage>
        <taxon>Bacteria</taxon>
        <taxon>Bacillati</taxon>
        <taxon>Actinomycetota</taxon>
        <taxon>Actinomycetes</taxon>
        <taxon>Micrococcales</taxon>
        <taxon>Dermacoccaceae</taxon>
        <taxon>Barrientosiimonas</taxon>
    </lineage>
</organism>
<dbReference type="OrthoDB" id="5148029at2"/>
<keyword evidence="2" id="KW-1185">Reference proteome</keyword>
<evidence type="ECO:0000313" key="1">
    <source>
        <dbReference type="EMBL" id="TQL34844.1"/>
    </source>
</evidence>
<gene>
    <name evidence="1" type="ORF">FB554_3025</name>
</gene>
<reference evidence="1 2" key="1">
    <citation type="submission" date="2019-06" db="EMBL/GenBank/DDBJ databases">
        <title>Sequencing the genomes of 1000 actinobacteria strains.</title>
        <authorList>
            <person name="Klenk H.-P."/>
        </authorList>
    </citation>
    <scope>NUCLEOTIDE SEQUENCE [LARGE SCALE GENOMIC DNA]</scope>
    <source>
        <strain evidence="1 2">DSM 24617</strain>
    </source>
</reference>
<dbReference type="AlphaFoldDB" id="A0A542XG84"/>
<comment type="caution">
    <text evidence="1">The sequence shown here is derived from an EMBL/GenBank/DDBJ whole genome shotgun (WGS) entry which is preliminary data.</text>
</comment>
<name>A0A542XG84_9MICO</name>
<sequence>MAEKYPETPAGAEAFVRAYWSTYDEACQKPSKVPDLKSLAQPECASCKRLSDEIEGWVKKGAHQSGPSARVLKLKSESETDPGVVFALVDQLPGNVVTADGKVIDKISAQQVKMAMTLTWTDSGWKVARIQPYEGEL</sequence>
<dbReference type="EMBL" id="VFOK01000001">
    <property type="protein sequence ID" value="TQL34844.1"/>
    <property type="molecule type" value="Genomic_DNA"/>
</dbReference>
<protein>
    <submittedName>
        <fullName evidence="1">Uncharacterized protein</fullName>
    </submittedName>
</protein>
<proteinExistence type="predicted"/>